<dbReference type="Pfam" id="PF08100">
    <property type="entry name" value="Dimerisation"/>
    <property type="match status" value="1"/>
</dbReference>
<dbReference type="AlphaFoldDB" id="A0A450SZP0"/>
<dbReference type="InterPro" id="IPR001077">
    <property type="entry name" value="COMT_C"/>
</dbReference>
<accession>A0A450SZP0</accession>
<proteinExistence type="predicted"/>
<evidence type="ECO:0000259" key="5">
    <source>
        <dbReference type="Pfam" id="PF08100"/>
    </source>
</evidence>
<evidence type="ECO:0000256" key="1">
    <source>
        <dbReference type="ARBA" id="ARBA00022603"/>
    </source>
</evidence>
<dbReference type="Gene3D" id="1.10.10.10">
    <property type="entry name" value="Winged helix-like DNA-binding domain superfamily/Winged helix DNA-binding domain"/>
    <property type="match status" value="1"/>
</dbReference>
<dbReference type="SUPFAM" id="SSF46785">
    <property type="entry name" value="Winged helix' DNA-binding domain"/>
    <property type="match status" value="1"/>
</dbReference>
<organism evidence="6">
    <name type="scientific">Candidatus Kentrum sp. FW</name>
    <dbReference type="NCBI Taxonomy" id="2126338"/>
    <lineage>
        <taxon>Bacteria</taxon>
        <taxon>Pseudomonadati</taxon>
        <taxon>Pseudomonadota</taxon>
        <taxon>Gammaproteobacteria</taxon>
        <taxon>Candidatus Kentrum</taxon>
    </lineage>
</organism>
<dbReference type="GO" id="GO:0046983">
    <property type="term" value="F:protein dimerization activity"/>
    <property type="evidence" value="ECO:0007669"/>
    <property type="project" value="InterPro"/>
</dbReference>
<keyword evidence="3" id="KW-0949">S-adenosyl-L-methionine</keyword>
<keyword evidence="1 6" id="KW-0489">Methyltransferase</keyword>
<dbReference type="GO" id="GO:0008171">
    <property type="term" value="F:O-methyltransferase activity"/>
    <property type="evidence" value="ECO:0007669"/>
    <property type="project" value="InterPro"/>
</dbReference>
<dbReference type="InterPro" id="IPR016461">
    <property type="entry name" value="COMT-like"/>
</dbReference>
<reference evidence="6" key="1">
    <citation type="submission" date="2019-02" db="EMBL/GenBank/DDBJ databases">
        <authorList>
            <person name="Gruber-Vodicka R. H."/>
            <person name="Seah K. B. B."/>
        </authorList>
    </citation>
    <scope>NUCLEOTIDE SEQUENCE</scope>
    <source>
        <strain evidence="6">BECK_BZ106</strain>
    </source>
</reference>
<evidence type="ECO:0000256" key="2">
    <source>
        <dbReference type="ARBA" id="ARBA00022679"/>
    </source>
</evidence>
<sequence>MKRLPKTTTVPDKLFDLQFGVVRGQMLTSAVDLRVFNHTVEPTTSNDVAGSIGTHPGNTELFLNALASIGLLEKKDGAYRNTELTDAFLVEDKETSLGGYLKFIETFLFKTADDMKTAIVNGPSFNEQWDADEEAQYNATMLMSDFARSGTSQALAKAIAELPEFGGFAKMLDLGGGHGLDGIATVQMHPSMEGVVFDKAAAVRAAKEIIHEYGMEDRMSVLAGDYLTDPIGSGYDLILAKGTLNFAGSNLESVVQKIFGALNKGGVFVSIHDGLTEERTKPEAMVVGWLSFGLGSMDVSLAKERIPDAMTAVGFLGLETRPHHSPIGGDWDMVVGRKV</sequence>
<dbReference type="InterPro" id="IPR029063">
    <property type="entry name" value="SAM-dependent_MTases_sf"/>
</dbReference>
<dbReference type="InterPro" id="IPR012967">
    <property type="entry name" value="COMT_dimerisation"/>
</dbReference>
<name>A0A450SZP0_9GAMM</name>
<dbReference type="PANTHER" id="PTHR43712">
    <property type="entry name" value="PUTATIVE (AFU_ORTHOLOGUE AFUA_4G14580)-RELATED"/>
    <property type="match status" value="1"/>
</dbReference>
<dbReference type="Gene3D" id="3.40.50.150">
    <property type="entry name" value="Vaccinia Virus protein VP39"/>
    <property type="match status" value="1"/>
</dbReference>
<gene>
    <name evidence="6" type="ORF">BECKFW1821B_GA0114236_10495</name>
</gene>
<feature type="domain" description="O-methyltransferase dimerisation" evidence="5">
    <location>
        <begin position="16"/>
        <end position="90"/>
    </location>
</feature>
<evidence type="ECO:0000313" key="6">
    <source>
        <dbReference type="EMBL" id="VFJ59630.1"/>
    </source>
</evidence>
<dbReference type="PANTHER" id="PTHR43712:SF2">
    <property type="entry name" value="O-METHYLTRANSFERASE CICE"/>
    <property type="match status" value="1"/>
</dbReference>
<dbReference type="InterPro" id="IPR036390">
    <property type="entry name" value="WH_DNA-bd_sf"/>
</dbReference>
<dbReference type="EMBL" id="CAADFD010000049">
    <property type="protein sequence ID" value="VFJ59630.1"/>
    <property type="molecule type" value="Genomic_DNA"/>
</dbReference>
<dbReference type="InterPro" id="IPR036388">
    <property type="entry name" value="WH-like_DNA-bd_sf"/>
</dbReference>
<evidence type="ECO:0000256" key="3">
    <source>
        <dbReference type="ARBA" id="ARBA00022691"/>
    </source>
</evidence>
<protein>
    <submittedName>
        <fullName evidence="6">O-methyltransferase</fullName>
    </submittedName>
</protein>
<dbReference type="GO" id="GO:0032259">
    <property type="term" value="P:methylation"/>
    <property type="evidence" value="ECO:0007669"/>
    <property type="project" value="UniProtKB-KW"/>
</dbReference>
<feature type="domain" description="O-methyltransferase C-terminal" evidence="4">
    <location>
        <begin position="150"/>
        <end position="281"/>
    </location>
</feature>
<dbReference type="Pfam" id="PF00891">
    <property type="entry name" value="Methyltransf_2"/>
    <property type="match status" value="1"/>
</dbReference>
<evidence type="ECO:0000259" key="4">
    <source>
        <dbReference type="Pfam" id="PF00891"/>
    </source>
</evidence>
<dbReference type="PROSITE" id="PS51683">
    <property type="entry name" value="SAM_OMT_II"/>
    <property type="match status" value="1"/>
</dbReference>
<dbReference type="SUPFAM" id="SSF53335">
    <property type="entry name" value="S-adenosyl-L-methionine-dependent methyltransferases"/>
    <property type="match status" value="1"/>
</dbReference>
<keyword evidence="2 6" id="KW-0808">Transferase</keyword>